<accession>R7V9I2</accession>
<reference evidence="3" key="3">
    <citation type="submission" date="2015-06" db="UniProtKB">
        <authorList>
            <consortium name="EnsemblMetazoa"/>
        </authorList>
    </citation>
    <scope>IDENTIFICATION</scope>
</reference>
<organism evidence="2">
    <name type="scientific">Capitella teleta</name>
    <name type="common">Polychaete worm</name>
    <dbReference type="NCBI Taxonomy" id="283909"/>
    <lineage>
        <taxon>Eukaryota</taxon>
        <taxon>Metazoa</taxon>
        <taxon>Spiralia</taxon>
        <taxon>Lophotrochozoa</taxon>
        <taxon>Annelida</taxon>
        <taxon>Polychaeta</taxon>
        <taxon>Sedentaria</taxon>
        <taxon>Scolecida</taxon>
        <taxon>Capitellidae</taxon>
        <taxon>Capitella</taxon>
    </lineage>
</organism>
<dbReference type="Proteomes" id="UP000014760">
    <property type="component" value="Unassembled WGS sequence"/>
</dbReference>
<dbReference type="EMBL" id="KB293976">
    <property type="protein sequence ID" value="ELU15157.1"/>
    <property type="molecule type" value="Genomic_DNA"/>
</dbReference>
<sequence>MVVTVSMVIRVIMVIMVIMVIRVIMVIMVIKVIRNILVIRPIIRCMVRSVADITQHAGIGLKIWCDVRNICLHRKGFAERFNCIVPEMTREIWDCLNQAGPLLFTTIVCIQQIAILVGLGW</sequence>
<evidence type="ECO:0000256" key="1">
    <source>
        <dbReference type="SAM" id="Phobius"/>
    </source>
</evidence>
<keyword evidence="1" id="KW-1133">Transmembrane helix</keyword>
<dbReference type="AlphaFoldDB" id="R7V9I2"/>
<proteinExistence type="predicted"/>
<protein>
    <submittedName>
        <fullName evidence="2 3">Uncharacterized protein</fullName>
    </submittedName>
</protein>
<feature type="transmembrane region" description="Helical" evidence="1">
    <location>
        <begin position="6"/>
        <end position="30"/>
    </location>
</feature>
<dbReference type="EMBL" id="AMQN01018150">
    <property type="status" value="NOT_ANNOTATED_CDS"/>
    <property type="molecule type" value="Genomic_DNA"/>
</dbReference>
<gene>
    <name evidence="2" type="ORF">CAPTEDRAFT_188811</name>
</gene>
<evidence type="ECO:0000313" key="3">
    <source>
        <dbReference type="EnsemblMetazoa" id="CapteP188811"/>
    </source>
</evidence>
<keyword evidence="1" id="KW-0472">Membrane</keyword>
<reference evidence="2 4" key="2">
    <citation type="journal article" date="2013" name="Nature">
        <title>Insights into bilaterian evolution from three spiralian genomes.</title>
        <authorList>
            <person name="Simakov O."/>
            <person name="Marletaz F."/>
            <person name="Cho S.J."/>
            <person name="Edsinger-Gonzales E."/>
            <person name="Havlak P."/>
            <person name="Hellsten U."/>
            <person name="Kuo D.H."/>
            <person name="Larsson T."/>
            <person name="Lv J."/>
            <person name="Arendt D."/>
            <person name="Savage R."/>
            <person name="Osoegawa K."/>
            <person name="de Jong P."/>
            <person name="Grimwood J."/>
            <person name="Chapman J.A."/>
            <person name="Shapiro H."/>
            <person name="Aerts A."/>
            <person name="Otillar R.P."/>
            <person name="Terry A.Y."/>
            <person name="Boore J.L."/>
            <person name="Grigoriev I.V."/>
            <person name="Lindberg D.R."/>
            <person name="Seaver E.C."/>
            <person name="Weisblat D.A."/>
            <person name="Putnam N.H."/>
            <person name="Rokhsar D.S."/>
        </authorList>
    </citation>
    <scope>NUCLEOTIDE SEQUENCE</scope>
    <source>
        <strain evidence="2 4">I ESC-2004</strain>
    </source>
</reference>
<keyword evidence="4" id="KW-1185">Reference proteome</keyword>
<reference evidence="4" key="1">
    <citation type="submission" date="2012-12" db="EMBL/GenBank/DDBJ databases">
        <authorList>
            <person name="Hellsten U."/>
            <person name="Grimwood J."/>
            <person name="Chapman J.A."/>
            <person name="Shapiro H."/>
            <person name="Aerts A."/>
            <person name="Otillar R.P."/>
            <person name="Terry A.Y."/>
            <person name="Boore J.L."/>
            <person name="Simakov O."/>
            <person name="Marletaz F."/>
            <person name="Cho S.-J."/>
            <person name="Edsinger-Gonzales E."/>
            <person name="Havlak P."/>
            <person name="Kuo D.-H."/>
            <person name="Larsson T."/>
            <person name="Lv J."/>
            <person name="Arendt D."/>
            <person name="Savage R."/>
            <person name="Osoegawa K."/>
            <person name="de Jong P."/>
            <person name="Lindberg D.R."/>
            <person name="Seaver E.C."/>
            <person name="Weisblat D.A."/>
            <person name="Putnam N.H."/>
            <person name="Grigoriev I.V."/>
            <person name="Rokhsar D.S."/>
        </authorList>
    </citation>
    <scope>NUCLEOTIDE SEQUENCE</scope>
    <source>
        <strain evidence="4">I ESC-2004</strain>
    </source>
</reference>
<name>R7V9I2_CAPTE</name>
<keyword evidence="1" id="KW-0812">Transmembrane</keyword>
<dbReference type="HOGENOM" id="CLU_2040260_0_0_1"/>
<evidence type="ECO:0000313" key="4">
    <source>
        <dbReference type="Proteomes" id="UP000014760"/>
    </source>
</evidence>
<dbReference type="EMBL" id="AMQN01018149">
    <property type="status" value="NOT_ANNOTATED_CDS"/>
    <property type="molecule type" value="Genomic_DNA"/>
</dbReference>
<dbReference type="EnsemblMetazoa" id="CapteT188811">
    <property type="protein sequence ID" value="CapteP188811"/>
    <property type="gene ID" value="CapteG188811"/>
</dbReference>
<evidence type="ECO:0000313" key="2">
    <source>
        <dbReference type="EMBL" id="ELU15157.1"/>
    </source>
</evidence>